<evidence type="ECO:0000259" key="1">
    <source>
        <dbReference type="PROSITE" id="PS50112"/>
    </source>
</evidence>
<proteinExistence type="predicted"/>
<evidence type="ECO:0000313" key="2">
    <source>
        <dbReference type="EMBL" id="BDS08387.1"/>
    </source>
</evidence>
<dbReference type="EMBL" id="AP026866">
    <property type="protein sequence ID" value="BDS08387.1"/>
    <property type="molecule type" value="Genomic_DNA"/>
</dbReference>
<accession>A0AAT9FR67</accession>
<dbReference type="Pfam" id="PF13426">
    <property type="entry name" value="PAS_9"/>
    <property type="match status" value="1"/>
</dbReference>
<dbReference type="SMART" id="SM00091">
    <property type="entry name" value="PAS"/>
    <property type="match status" value="1"/>
</dbReference>
<gene>
    <name evidence="2" type="ORF">NT6N_34270</name>
</gene>
<dbReference type="Gene3D" id="3.30.450.20">
    <property type="entry name" value="PAS domain"/>
    <property type="match status" value="1"/>
</dbReference>
<dbReference type="PROSITE" id="PS50112">
    <property type="entry name" value="PAS"/>
    <property type="match status" value="1"/>
</dbReference>
<feature type="domain" description="PAS" evidence="1">
    <location>
        <begin position="50"/>
        <end position="86"/>
    </location>
</feature>
<dbReference type="CDD" id="cd00130">
    <property type="entry name" value="PAS"/>
    <property type="match status" value="1"/>
</dbReference>
<dbReference type="KEGG" id="osu:NT6N_34270"/>
<dbReference type="SUPFAM" id="SSF55785">
    <property type="entry name" value="PYP-like sensor domain (PAS domain)"/>
    <property type="match status" value="1"/>
</dbReference>
<dbReference type="InterPro" id="IPR000014">
    <property type="entry name" value="PAS"/>
</dbReference>
<dbReference type="NCBIfam" id="TIGR00229">
    <property type="entry name" value="sensory_box"/>
    <property type="match status" value="1"/>
</dbReference>
<organism evidence="2">
    <name type="scientific">Oceaniferula spumae</name>
    <dbReference type="NCBI Taxonomy" id="2979115"/>
    <lineage>
        <taxon>Bacteria</taxon>
        <taxon>Pseudomonadati</taxon>
        <taxon>Verrucomicrobiota</taxon>
        <taxon>Verrucomicrobiia</taxon>
        <taxon>Verrucomicrobiales</taxon>
        <taxon>Verrucomicrobiaceae</taxon>
        <taxon>Oceaniferula</taxon>
    </lineage>
</organism>
<sequence length="174" mass="19776">MNLFYDTTGVKHGSDSLRAETSQTCGYFWHNSLIYDITLFMFSENPVDFLKSSSIGIHAVSKDGTIIYANDHELKMLGYQPDEYVGHHVSEFQIESPSLEDMMTKLNKFEVLENYPAVVQAKNGLKYILYNTSVYHANGEFIHTRCYGTEIDASVYEFFKKAASTSNEADKALH</sequence>
<dbReference type="AlphaFoldDB" id="A0AAT9FR67"/>
<protein>
    <recommendedName>
        <fullName evidence="1">PAS domain-containing protein</fullName>
    </recommendedName>
</protein>
<dbReference type="InterPro" id="IPR035965">
    <property type="entry name" value="PAS-like_dom_sf"/>
</dbReference>
<reference evidence="2" key="1">
    <citation type="submission" date="2024-07" db="EMBL/GenBank/DDBJ databases">
        <title>Complete genome sequence of Verrucomicrobiaceae bacterium NT6N.</title>
        <authorList>
            <person name="Huang C."/>
            <person name="Takami H."/>
            <person name="Hamasaki K."/>
        </authorList>
    </citation>
    <scope>NUCLEOTIDE SEQUENCE</scope>
    <source>
        <strain evidence="2">NT6N</strain>
    </source>
</reference>
<name>A0AAT9FR67_9BACT</name>